<evidence type="ECO:0000313" key="9">
    <source>
        <dbReference type="EMBL" id="RCK62438.1"/>
    </source>
</evidence>
<name>A0A367Y9D0_9ASCO</name>
<comment type="caution">
    <text evidence="9">The sequence shown here is derived from an EMBL/GenBank/DDBJ whole genome shotgun (WGS) entry which is preliminary data.</text>
</comment>
<dbReference type="InterPro" id="IPR019734">
    <property type="entry name" value="TPR_rpt"/>
</dbReference>
<dbReference type="SMART" id="SM00028">
    <property type="entry name" value="TPR"/>
    <property type="match status" value="3"/>
</dbReference>
<dbReference type="Gene3D" id="2.40.100.10">
    <property type="entry name" value="Cyclophilin-like"/>
    <property type="match status" value="1"/>
</dbReference>
<dbReference type="PRINTS" id="PR00153">
    <property type="entry name" value="CSAPPISMRASE"/>
</dbReference>
<dbReference type="PROSITE" id="PS50072">
    <property type="entry name" value="CSA_PPIASE_2"/>
    <property type="match status" value="1"/>
</dbReference>
<dbReference type="Gene3D" id="1.25.40.10">
    <property type="entry name" value="Tetratricopeptide repeat domain"/>
    <property type="match status" value="1"/>
</dbReference>
<keyword evidence="3" id="KW-0677">Repeat</keyword>
<keyword evidence="6 9" id="KW-0413">Isomerase</keyword>
<dbReference type="InterPro" id="IPR011990">
    <property type="entry name" value="TPR-like_helical_dom_sf"/>
</dbReference>
<dbReference type="Proteomes" id="UP000253472">
    <property type="component" value="Unassembled WGS sequence"/>
</dbReference>
<keyword evidence="10" id="KW-1185">Reference proteome</keyword>
<dbReference type="SUPFAM" id="SSF50891">
    <property type="entry name" value="Cyclophilin-like"/>
    <property type="match status" value="1"/>
</dbReference>
<keyword evidence="4 7" id="KW-0802">TPR repeat</keyword>
<evidence type="ECO:0000256" key="1">
    <source>
        <dbReference type="ARBA" id="ARBA00000971"/>
    </source>
</evidence>
<dbReference type="InterPro" id="IPR002130">
    <property type="entry name" value="Cyclophilin-type_PPIase_dom"/>
</dbReference>
<dbReference type="EC" id="5.2.1.8" evidence="2"/>
<dbReference type="PANTHER" id="PTHR11071">
    <property type="entry name" value="PEPTIDYL-PROLYL CIS-TRANS ISOMERASE"/>
    <property type="match status" value="1"/>
</dbReference>
<evidence type="ECO:0000313" key="10">
    <source>
        <dbReference type="Proteomes" id="UP000253472"/>
    </source>
</evidence>
<protein>
    <recommendedName>
        <fullName evidence="2">peptidylprolyl isomerase</fullName>
        <ecNumber evidence="2">5.2.1.8</ecNumber>
    </recommendedName>
</protein>
<proteinExistence type="predicted"/>
<dbReference type="PROSITE" id="PS50005">
    <property type="entry name" value="TPR"/>
    <property type="match status" value="1"/>
</dbReference>
<dbReference type="GO" id="GO:0003755">
    <property type="term" value="F:peptidyl-prolyl cis-trans isomerase activity"/>
    <property type="evidence" value="ECO:0007669"/>
    <property type="project" value="UniProtKB-KW"/>
</dbReference>
<evidence type="ECO:0000256" key="5">
    <source>
        <dbReference type="ARBA" id="ARBA00023110"/>
    </source>
</evidence>
<organism evidence="9 10">
    <name type="scientific">Candida viswanathii</name>
    <dbReference type="NCBI Taxonomy" id="5486"/>
    <lineage>
        <taxon>Eukaryota</taxon>
        <taxon>Fungi</taxon>
        <taxon>Dikarya</taxon>
        <taxon>Ascomycota</taxon>
        <taxon>Saccharomycotina</taxon>
        <taxon>Pichiomycetes</taxon>
        <taxon>Debaryomycetaceae</taxon>
        <taxon>Candida/Lodderomyces clade</taxon>
        <taxon>Candida</taxon>
    </lineage>
</organism>
<gene>
    <name evidence="9" type="primary">CPR7_1</name>
    <name evidence="9" type="ORF">Cantr_09419</name>
</gene>
<dbReference type="AlphaFoldDB" id="A0A367Y9D0"/>
<dbReference type="OrthoDB" id="407558at2759"/>
<dbReference type="SUPFAM" id="SSF48452">
    <property type="entry name" value="TPR-like"/>
    <property type="match status" value="1"/>
</dbReference>
<dbReference type="EMBL" id="QLNQ01000025">
    <property type="protein sequence ID" value="RCK62438.1"/>
    <property type="molecule type" value="Genomic_DNA"/>
</dbReference>
<dbReference type="GO" id="GO:0005737">
    <property type="term" value="C:cytoplasm"/>
    <property type="evidence" value="ECO:0007669"/>
    <property type="project" value="TreeGrafter"/>
</dbReference>
<reference evidence="9 10" key="1">
    <citation type="submission" date="2018-06" db="EMBL/GenBank/DDBJ databases">
        <title>Whole genome sequencing of Candida tropicalis (genome annotated by CSBL at Korea University).</title>
        <authorList>
            <person name="Ahn J."/>
        </authorList>
    </citation>
    <scope>NUCLEOTIDE SEQUENCE [LARGE SCALE GENOMIC DNA]</scope>
    <source>
        <strain evidence="9 10">ATCC 20962</strain>
    </source>
</reference>
<evidence type="ECO:0000256" key="2">
    <source>
        <dbReference type="ARBA" id="ARBA00013194"/>
    </source>
</evidence>
<dbReference type="Pfam" id="PF00160">
    <property type="entry name" value="Pro_isomerase"/>
    <property type="match status" value="1"/>
</dbReference>
<evidence type="ECO:0000256" key="7">
    <source>
        <dbReference type="PROSITE-ProRule" id="PRU00339"/>
    </source>
</evidence>
<dbReference type="STRING" id="5486.A0A367Y9D0"/>
<evidence type="ECO:0000259" key="8">
    <source>
        <dbReference type="PROSITE" id="PS50072"/>
    </source>
</evidence>
<dbReference type="GO" id="GO:0042026">
    <property type="term" value="P:protein refolding"/>
    <property type="evidence" value="ECO:0007669"/>
    <property type="project" value="UniProtKB-ARBA"/>
</dbReference>
<evidence type="ECO:0000256" key="6">
    <source>
        <dbReference type="ARBA" id="ARBA00023235"/>
    </source>
</evidence>
<evidence type="ECO:0000256" key="4">
    <source>
        <dbReference type="ARBA" id="ARBA00022803"/>
    </source>
</evidence>
<sequence length="373" mass="41908">MKIESVRPRAYLDINIDDKLVGRLVFELYEDLAPKSTENFLNLCQGITLGDRHYSYKSTGIDLVIKNFMIRGGSINGANVCTIYGEDGTSKPIPGENLTGDLGHGFKLCTANDGDVNNNGSQFFITIGSQPHMVGSQSVFGELIHGKSVAREIERVKTDQYDRPQPPVTITDCGKWVDGMAIPITNACYDKIGGDIYEEYPEDDSNFNQDSTESAFEVASTIKESGTLLFKQGKKQEAKLKYVKCLRYIAEFIPDPDQNHEWYSKFLDLKKKTYLNLSLVCLQLKDLQKCVDYCSYLLAMDAILTTQDKTKAHYRKGTACIGLRKYEEALDDLEIAEKLSPNDPVVSRSLETAKDLVQKQKQKDKAKYSKFFG</sequence>
<dbReference type="GO" id="GO:0016018">
    <property type="term" value="F:cyclosporin A binding"/>
    <property type="evidence" value="ECO:0007669"/>
    <property type="project" value="TreeGrafter"/>
</dbReference>
<dbReference type="FunFam" id="1.25.40.10:FF:000029">
    <property type="entry name" value="peptidyl-prolyl cis-trans isomerase D"/>
    <property type="match status" value="1"/>
</dbReference>
<comment type="catalytic activity">
    <reaction evidence="1">
        <text>[protein]-peptidylproline (omega=180) = [protein]-peptidylproline (omega=0)</text>
        <dbReference type="Rhea" id="RHEA:16237"/>
        <dbReference type="Rhea" id="RHEA-COMP:10747"/>
        <dbReference type="Rhea" id="RHEA-COMP:10748"/>
        <dbReference type="ChEBI" id="CHEBI:83833"/>
        <dbReference type="ChEBI" id="CHEBI:83834"/>
        <dbReference type="EC" id="5.2.1.8"/>
    </reaction>
</comment>
<feature type="repeat" description="TPR" evidence="7">
    <location>
        <begin position="310"/>
        <end position="343"/>
    </location>
</feature>
<dbReference type="GO" id="GO:0051082">
    <property type="term" value="F:unfolded protein binding"/>
    <property type="evidence" value="ECO:0007669"/>
    <property type="project" value="UniProtKB-ARBA"/>
</dbReference>
<evidence type="ECO:0000256" key="3">
    <source>
        <dbReference type="ARBA" id="ARBA00022737"/>
    </source>
</evidence>
<accession>A0A367Y9D0</accession>
<keyword evidence="5" id="KW-0697">Rotamase</keyword>
<dbReference type="InterPro" id="IPR029000">
    <property type="entry name" value="Cyclophilin-like_dom_sf"/>
</dbReference>
<dbReference type="PANTHER" id="PTHR11071:SF561">
    <property type="entry name" value="PEPTIDYL-PROLYL CIS-TRANS ISOMERASE D-RELATED"/>
    <property type="match status" value="1"/>
</dbReference>
<feature type="domain" description="PPIase cyclophilin-type" evidence="8">
    <location>
        <begin position="11"/>
        <end position="175"/>
    </location>
</feature>